<keyword evidence="1" id="KW-0645">Protease</keyword>
<gene>
    <name evidence="8" type="ORF">ANCDUO_15679</name>
</gene>
<feature type="domain" description="Peptidase M12A" evidence="7">
    <location>
        <begin position="1"/>
        <end position="85"/>
    </location>
</feature>
<dbReference type="InterPro" id="IPR001506">
    <property type="entry name" value="Peptidase_M12A"/>
</dbReference>
<keyword evidence="4" id="KW-0862">Zinc</keyword>
<proteinExistence type="predicted"/>
<dbReference type="InterPro" id="IPR024079">
    <property type="entry name" value="MetalloPept_cat_dom_sf"/>
</dbReference>
<dbReference type="OrthoDB" id="5776712at2759"/>
<keyword evidence="5" id="KW-0482">Metalloprotease</keyword>
<dbReference type="PROSITE" id="PS51864">
    <property type="entry name" value="ASTACIN"/>
    <property type="match status" value="1"/>
</dbReference>
<organism evidence="8 9">
    <name type="scientific">Ancylostoma duodenale</name>
    <dbReference type="NCBI Taxonomy" id="51022"/>
    <lineage>
        <taxon>Eukaryota</taxon>
        <taxon>Metazoa</taxon>
        <taxon>Ecdysozoa</taxon>
        <taxon>Nematoda</taxon>
        <taxon>Chromadorea</taxon>
        <taxon>Rhabditida</taxon>
        <taxon>Rhabditina</taxon>
        <taxon>Rhabditomorpha</taxon>
        <taxon>Strongyloidea</taxon>
        <taxon>Ancylostomatidae</taxon>
        <taxon>Ancylostomatinae</taxon>
        <taxon>Ancylostoma</taxon>
    </lineage>
</organism>
<evidence type="ECO:0000256" key="5">
    <source>
        <dbReference type="ARBA" id="ARBA00023049"/>
    </source>
</evidence>
<dbReference type="Proteomes" id="UP000054047">
    <property type="component" value="Unassembled WGS sequence"/>
</dbReference>
<sequence length="167" mass="19113">MQDDYYADYTEDDKAELLKLYKLPYKKMGEHEQVNYTVPYDLGSLMQYSSNAVMMPKDSNYETTMGSQFVSFYDKVIVNEHYKCTGKCDKEREMECENKGFLDPKTCTRCVCPSGYGGPYCKERSGSFTNITVRIISIYDGSKNAIGCNSAGVEIKTRDDQRLTGYR</sequence>
<evidence type="ECO:0000313" key="8">
    <source>
        <dbReference type="EMBL" id="KIH54176.1"/>
    </source>
</evidence>
<evidence type="ECO:0000256" key="4">
    <source>
        <dbReference type="ARBA" id="ARBA00022833"/>
    </source>
</evidence>
<name>A0A0C2GB79_9BILA</name>
<accession>A0A0C2GB79</accession>
<dbReference type="PANTHER" id="PTHR10127:SF780">
    <property type="entry name" value="METALLOENDOPEPTIDASE"/>
    <property type="match status" value="1"/>
</dbReference>
<evidence type="ECO:0000256" key="1">
    <source>
        <dbReference type="ARBA" id="ARBA00022670"/>
    </source>
</evidence>
<dbReference type="GO" id="GO:0004222">
    <property type="term" value="F:metalloendopeptidase activity"/>
    <property type="evidence" value="ECO:0007669"/>
    <property type="project" value="InterPro"/>
</dbReference>
<comment type="caution">
    <text evidence="6">Lacks conserved residue(s) required for the propagation of feature annotation.</text>
</comment>
<dbReference type="GO" id="GO:0006508">
    <property type="term" value="P:proteolysis"/>
    <property type="evidence" value="ECO:0007669"/>
    <property type="project" value="UniProtKB-KW"/>
</dbReference>
<evidence type="ECO:0000259" key="7">
    <source>
        <dbReference type="PROSITE" id="PS51864"/>
    </source>
</evidence>
<dbReference type="Gene3D" id="3.40.390.10">
    <property type="entry name" value="Collagenase (Catalytic Domain)"/>
    <property type="match status" value="1"/>
</dbReference>
<keyword evidence="9" id="KW-1185">Reference proteome</keyword>
<evidence type="ECO:0000256" key="6">
    <source>
        <dbReference type="PROSITE-ProRule" id="PRU01211"/>
    </source>
</evidence>
<keyword evidence="3" id="KW-0378">Hydrolase</keyword>
<evidence type="ECO:0000256" key="2">
    <source>
        <dbReference type="ARBA" id="ARBA00022723"/>
    </source>
</evidence>
<dbReference type="GO" id="GO:0046872">
    <property type="term" value="F:metal ion binding"/>
    <property type="evidence" value="ECO:0007669"/>
    <property type="project" value="UniProtKB-KW"/>
</dbReference>
<evidence type="ECO:0000313" key="9">
    <source>
        <dbReference type="Proteomes" id="UP000054047"/>
    </source>
</evidence>
<evidence type="ECO:0000256" key="3">
    <source>
        <dbReference type="ARBA" id="ARBA00022801"/>
    </source>
</evidence>
<dbReference type="PANTHER" id="PTHR10127">
    <property type="entry name" value="DISCOIDIN, CUB, EGF, LAMININ , AND ZINC METALLOPROTEASE DOMAIN CONTAINING"/>
    <property type="match status" value="1"/>
</dbReference>
<dbReference type="Pfam" id="PF01400">
    <property type="entry name" value="Astacin"/>
    <property type="match status" value="1"/>
</dbReference>
<protein>
    <recommendedName>
        <fullName evidence="7">Peptidase M12A domain-containing protein</fullName>
    </recommendedName>
</protein>
<keyword evidence="2" id="KW-0479">Metal-binding</keyword>
<dbReference type="AlphaFoldDB" id="A0A0C2GB79"/>
<reference evidence="8 9" key="1">
    <citation type="submission" date="2013-12" db="EMBL/GenBank/DDBJ databases">
        <title>Draft genome of the parsitic nematode Ancylostoma duodenale.</title>
        <authorList>
            <person name="Mitreva M."/>
        </authorList>
    </citation>
    <scope>NUCLEOTIDE SEQUENCE [LARGE SCALE GENOMIC DNA]</scope>
    <source>
        <strain evidence="8 9">Zhejiang</strain>
    </source>
</reference>
<dbReference type="EMBL" id="KN739582">
    <property type="protein sequence ID" value="KIH54176.1"/>
    <property type="molecule type" value="Genomic_DNA"/>
</dbReference>